<dbReference type="PANTHER" id="PTHR42160">
    <property type="entry name" value="URACIL-DNA GLYCOSYLASE SUPERFAMILY PROTEIN"/>
    <property type="match status" value="1"/>
</dbReference>
<dbReference type="Gene3D" id="3.40.470.10">
    <property type="entry name" value="Uracil-DNA glycosylase-like domain"/>
    <property type="match status" value="1"/>
</dbReference>
<dbReference type="Pfam" id="PF03167">
    <property type="entry name" value="UDG"/>
    <property type="match status" value="1"/>
</dbReference>
<dbReference type="InterPro" id="IPR036895">
    <property type="entry name" value="Uracil-DNA_glycosylase-like_sf"/>
</dbReference>
<dbReference type="CDD" id="cd10033">
    <property type="entry name" value="UDG_like"/>
    <property type="match status" value="1"/>
</dbReference>
<dbReference type="InterPro" id="IPR047124">
    <property type="entry name" value="HI_0220.2"/>
</dbReference>
<dbReference type="SMART" id="SM00986">
    <property type="entry name" value="UDG"/>
    <property type="match status" value="1"/>
</dbReference>
<dbReference type="SMART" id="SM00987">
    <property type="entry name" value="UreE_C"/>
    <property type="match status" value="1"/>
</dbReference>
<evidence type="ECO:0000313" key="2">
    <source>
        <dbReference type="EMBL" id="QBR47582.1"/>
    </source>
</evidence>
<dbReference type="RefSeq" id="WP_013104142.1">
    <property type="nucleotide sequence ID" value="NZ_CP037939.1"/>
</dbReference>
<accession>A0ABX5SJN4</accession>
<dbReference type="EMBL" id="CP037939">
    <property type="protein sequence ID" value="QBR47582.1"/>
    <property type="molecule type" value="Genomic_DNA"/>
</dbReference>
<gene>
    <name evidence="2" type="ORF">EW139_05380</name>
</gene>
<dbReference type="Proteomes" id="UP000295756">
    <property type="component" value="Chromosome"/>
</dbReference>
<reference evidence="2 3" key="1">
    <citation type="submission" date="2019-03" db="EMBL/GenBank/DDBJ databases">
        <title>Complete Genome Sequence of Leuconostoc kimchii strain NKJ218 Isolated from Homemade Kimchi.</title>
        <authorList>
            <person name="Jung J.Y."/>
            <person name="Jin H.M."/>
            <person name="Jung J.-W."/>
            <person name="Lee S.-Y."/>
            <person name="Ryu B.-G."/>
            <person name="Han S.-S."/>
            <person name="Kang H.K."/>
            <person name="Choi H.W."/>
            <person name="Chung E.J."/>
            <person name="Choi K.-M."/>
        </authorList>
    </citation>
    <scope>NUCLEOTIDE SEQUENCE [LARGE SCALE GENOMIC DNA]</scope>
    <source>
        <strain evidence="2 3">NKJ218</strain>
    </source>
</reference>
<name>A0ABX5SJN4_9LACO</name>
<sequence length="190" mass="21830">MSLFDDIVHDKQNIDYTKAGLLPIFVTPPTAEILIIGQAPSLQVQNSGIMWHDASGERLRKWLGIDDDTFYRSGKIGVLPMDFYYPGKAKSGDKPPRKGVAETWHKQLIAEMPNIKLTILIGAYAQRYYLPIDKKDTITHVISEYRIFLPKYFPIVHPSPRNNIWLKKNPWFEADVVPALQQQVDQILNR</sequence>
<proteinExistence type="predicted"/>
<organism evidence="2 3">
    <name type="scientific">Leuconostoc kimchii</name>
    <dbReference type="NCBI Taxonomy" id="136609"/>
    <lineage>
        <taxon>Bacteria</taxon>
        <taxon>Bacillati</taxon>
        <taxon>Bacillota</taxon>
        <taxon>Bacilli</taxon>
        <taxon>Lactobacillales</taxon>
        <taxon>Lactobacillaceae</taxon>
        <taxon>Leuconostoc</taxon>
    </lineage>
</organism>
<dbReference type="InterPro" id="IPR005122">
    <property type="entry name" value="Uracil-DNA_glycosylase-like"/>
</dbReference>
<dbReference type="SUPFAM" id="SSF52141">
    <property type="entry name" value="Uracil-DNA glycosylase-like"/>
    <property type="match status" value="1"/>
</dbReference>
<keyword evidence="3" id="KW-1185">Reference proteome</keyword>
<evidence type="ECO:0000313" key="3">
    <source>
        <dbReference type="Proteomes" id="UP000295756"/>
    </source>
</evidence>
<evidence type="ECO:0000259" key="1">
    <source>
        <dbReference type="SMART" id="SM00986"/>
    </source>
</evidence>
<feature type="domain" description="Uracil-DNA glycosylase-like" evidence="1">
    <location>
        <begin position="23"/>
        <end position="181"/>
    </location>
</feature>
<dbReference type="PANTHER" id="PTHR42160:SF1">
    <property type="entry name" value="URACIL-DNA GLYCOSYLASE SUPERFAMILY PROTEIN"/>
    <property type="match status" value="1"/>
</dbReference>
<protein>
    <submittedName>
        <fullName evidence="2">Uracil-DNA glycosylase family protein</fullName>
    </submittedName>
</protein>